<evidence type="ECO:0000313" key="3">
    <source>
        <dbReference type="EMBL" id="KUQ81888.1"/>
    </source>
</evidence>
<gene>
    <name evidence="3" type="ORF">AWI28_20755</name>
</gene>
<comment type="caution">
    <text evidence="3">The sequence shown here is derived from an EMBL/GenBank/DDBJ whole genome shotgun (WGS) entry which is preliminary data.</text>
</comment>
<dbReference type="Pfam" id="PF20249">
    <property type="entry name" value="VasX_N"/>
    <property type="match status" value="1"/>
</dbReference>
<reference evidence="4" key="1">
    <citation type="submission" date="2016-01" db="EMBL/GenBank/DDBJ databases">
        <title>WGS of SAMN04407783.</title>
        <authorList>
            <person name="Adams M."/>
            <person name="Sutton G."/>
            <person name="Nelson K."/>
            <person name="Thaden J."/>
            <person name="Fowler V."/>
            <person name="Mccorrison J."/>
            <person name="Sanka R."/>
            <person name="Brinkac L."/>
            <person name="Nierman W."/>
        </authorList>
    </citation>
    <scope>NUCLEOTIDE SEQUENCE [LARGE SCALE GENOMIC DNA]</scope>
    <source>
        <strain evidence="4">GN04363</strain>
    </source>
</reference>
<feature type="domain" description="Toxin VasX N-terminal region" evidence="2">
    <location>
        <begin position="6"/>
        <end position="159"/>
    </location>
</feature>
<dbReference type="RefSeq" id="WP_059312036.1">
    <property type="nucleotide sequence ID" value="NZ_LRCR01000031.1"/>
</dbReference>
<dbReference type="EMBL" id="LRCR01000031">
    <property type="protein sequence ID" value="KUQ81888.1"/>
    <property type="molecule type" value="Genomic_DNA"/>
</dbReference>
<dbReference type="NCBIfam" id="NF041559">
    <property type="entry name" value="BTH_I2691_fam"/>
    <property type="match status" value="1"/>
</dbReference>
<evidence type="ECO:0000259" key="2">
    <source>
        <dbReference type="Pfam" id="PF20249"/>
    </source>
</evidence>
<evidence type="ECO:0000313" key="4">
    <source>
        <dbReference type="Proteomes" id="UP000064715"/>
    </source>
</evidence>
<accession>A0A0X4EJW1</accession>
<evidence type="ECO:0000256" key="1">
    <source>
        <dbReference type="SAM" id="MobiDB-lite"/>
    </source>
</evidence>
<dbReference type="AlphaFoldDB" id="A0A0X4EJW1"/>
<keyword evidence="4" id="KW-1185">Reference proteome</keyword>
<feature type="compositionally biased region" description="Basic and acidic residues" evidence="1">
    <location>
        <begin position="145"/>
        <end position="155"/>
    </location>
</feature>
<dbReference type="InterPro" id="IPR048126">
    <property type="entry name" value="Toxin_VasX"/>
</dbReference>
<feature type="region of interest" description="Disordered" evidence="1">
    <location>
        <begin position="145"/>
        <end position="169"/>
    </location>
</feature>
<protein>
    <recommendedName>
        <fullName evidence="2">Toxin VasX N-terminal region domain-containing protein</fullName>
    </recommendedName>
</protein>
<organism evidence="3 4">
    <name type="scientific">Enterobacter genomosp. O</name>
    <dbReference type="NCBI Taxonomy" id="2364150"/>
    <lineage>
        <taxon>Bacteria</taxon>
        <taxon>Pseudomonadati</taxon>
        <taxon>Pseudomonadota</taxon>
        <taxon>Gammaproteobacteria</taxon>
        <taxon>Enterobacterales</taxon>
        <taxon>Enterobacteriaceae</taxon>
        <taxon>Enterobacter</taxon>
        <taxon>Enterobacter cloacae complex</taxon>
        <taxon>Enterobacter cloacae complex clade O</taxon>
    </lineage>
</organism>
<sequence length="933" mass="103213">MACQGLCTTKGLTVLPVRYAVVPENISASLPGWANDPLITGVTLANNEKYTLRALRQGYLYVFYEKGKQGTNYWQCYSVAPDGSLWLQQVASNPVPVDKALCETGEHIAQNVEFMSIESPDKCGDVWFAFSQYPWEQETLDRYRTTPGDRSERMQKVMPSVSGAQRTKAGTDVTLSSLNEVLDYQVPSVSGLLPGPDDVNVVNVSRVSSLWDPTVDDPWRVNNDVVRSQSSLYPWARNRSGMATATVTAMEKRSEGMTPLLLPLWDPVGIVHELNGWSQDVLGRQAQFLQERELEFLTKTNLDAVKTLLEGNAESLEDAMRRRRINSPMLTDEYLDSRLQVLEKRYQGKPDVLAQIRADDRLVRHWHAQNVTASYPESVLMSPPEPLAAHQRRVAAIQAQVDEELALNLPEPSQEFSGVRAQSWAPYQKKLNTTRQANFDTCYKSLGDEVNSIFQKRIASVVNWLSAQVLLATLDDFHCEAQRAGLFYQSAVGMAMHGINSCPAGAAKIDGWWGEYSTKNRENLLWRHVAANNPQLISELEPYLATVKGKKDEDVTPLTATAMTAALMQQVSNMKKLEGYYQKSMNSVVKGLRENASKLEVQLFNTDAFIVTVGDRVSRILLVDKAGEKLATTAFRLIFMIRAGIPSEKVHSLVNAYLKDAPALRQTVLEGIRRSGRFMASGNEVTEIKQRMSSRLEEHFASEKGKAEYRLAGINSLLLVLNAMDFIYLCGQVRDEKKPLASLLASGLAIVSQGTSVILPAIEKGLEARELTVAWVKGAGAAAGGTASLVSVYADVLAVKAEIENNRFFLVGVFGVKTIADVLAATKSVGLLLEAMSPVVKNTGKKKLAAKMAFSAEYISEKLVKKYLGVRVLAILMTWEAMVAITLLQVVVTWISDDELQLWCKKCVFGTTPFNRSAADQNKAFEGAIKDIS</sequence>
<dbReference type="CDD" id="cd20707">
    <property type="entry name" value="MIX_III"/>
    <property type="match status" value="1"/>
</dbReference>
<dbReference type="Proteomes" id="UP000064715">
    <property type="component" value="Unassembled WGS sequence"/>
</dbReference>
<name>A0A0X4EJW1_9ENTR</name>
<dbReference type="InterPro" id="IPR046864">
    <property type="entry name" value="VasX_N"/>
</dbReference>
<proteinExistence type="predicted"/>